<name>A0A5C1A8R2_9BACT</name>
<dbReference type="AlphaFoldDB" id="A0A5C1A8R2"/>
<sequence>MTDGFGDQDWWQTLYDDIVADLFLSRQDSGQTARFLIHTLGLEPGATVFDQCCGTGTISLPMAATGVRVVGVDQCEEYVRRANEAAAGQKCGADFFPGDAFAFMAPNPCDGGFNWNTGFGNDSDDGRNREMLGRAFDSLLPGGRFALDYQHVARLLRDFQHALTYRLSRPDGEVLLIRESEPDLPAGLLKQVWTFVLPDGTRRVRRSVVRLYLPADLARLLRSVGFTDVTFLGGIDSQPLTLNSPRCIAVARRPT</sequence>
<dbReference type="PANTHER" id="PTHR43591:SF24">
    <property type="entry name" value="2-METHOXY-6-POLYPRENYL-1,4-BENZOQUINOL METHYLASE, MITOCHONDRIAL"/>
    <property type="match status" value="1"/>
</dbReference>
<dbReference type="EMBL" id="CP042425">
    <property type="protein sequence ID" value="QEL14667.1"/>
    <property type="molecule type" value="Genomic_DNA"/>
</dbReference>
<evidence type="ECO:0000313" key="2">
    <source>
        <dbReference type="EMBL" id="QEL14667.1"/>
    </source>
</evidence>
<evidence type="ECO:0000259" key="1">
    <source>
        <dbReference type="Pfam" id="PF13649"/>
    </source>
</evidence>
<dbReference type="InterPro" id="IPR041698">
    <property type="entry name" value="Methyltransf_25"/>
</dbReference>
<dbReference type="EC" id="2.1.1.190" evidence="2"/>
<dbReference type="Proteomes" id="UP000324974">
    <property type="component" value="Chromosome"/>
</dbReference>
<gene>
    <name evidence="2" type="primary">rlmD</name>
    <name evidence="2" type="ORF">PX52LOC_01560</name>
</gene>
<feature type="domain" description="Methyltransferase" evidence="1">
    <location>
        <begin position="48"/>
        <end position="143"/>
    </location>
</feature>
<keyword evidence="3" id="KW-1185">Reference proteome</keyword>
<evidence type="ECO:0000313" key="3">
    <source>
        <dbReference type="Proteomes" id="UP000324974"/>
    </source>
</evidence>
<dbReference type="KEGG" id="lrs:PX52LOC_01560"/>
<proteinExistence type="predicted"/>
<reference evidence="3" key="1">
    <citation type="submission" date="2019-08" db="EMBL/GenBank/DDBJ databases">
        <title>Limnoglobus roseus gen. nov., sp. nov., a novel freshwater planctomycete with a giant genome from the family Gemmataceae.</title>
        <authorList>
            <person name="Kulichevskaya I.S."/>
            <person name="Naumoff D.G."/>
            <person name="Miroshnikov K."/>
            <person name="Ivanova A."/>
            <person name="Philippov D.A."/>
            <person name="Hakobyan A."/>
            <person name="Rijpstra I.C."/>
            <person name="Sinninghe Damste J.S."/>
            <person name="Liesack W."/>
            <person name="Dedysh S.N."/>
        </authorList>
    </citation>
    <scope>NUCLEOTIDE SEQUENCE [LARGE SCALE GENOMIC DNA]</scope>
    <source>
        <strain evidence="3">PX52</strain>
    </source>
</reference>
<dbReference type="CDD" id="cd02440">
    <property type="entry name" value="AdoMet_MTases"/>
    <property type="match status" value="1"/>
</dbReference>
<dbReference type="RefSeq" id="WP_149109544.1">
    <property type="nucleotide sequence ID" value="NZ_CP042425.1"/>
</dbReference>
<dbReference type="GO" id="GO:0008168">
    <property type="term" value="F:methyltransferase activity"/>
    <property type="evidence" value="ECO:0007669"/>
    <property type="project" value="UniProtKB-KW"/>
</dbReference>
<accession>A0A5C1A8R2</accession>
<dbReference type="GO" id="GO:0032259">
    <property type="term" value="P:methylation"/>
    <property type="evidence" value="ECO:0007669"/>
    <property type="project" value="UniProtKB-KW"/>
</dbReference>
<dbReference type="InterPro" id="IPR029063">
    <property type="entry name" value="SAM-dependent_MTases_sf"/>
</dbReference>
<dbReference type="Pfam" id="PF13649">
    <property type="entry name" value="Methyltransf_25"/>
    <property type="match status" value="1"/>
</dbReference>
<keyword evidence="2" id="KW-0808">Transferase</keyword>
<keyword evidence="2" id="KW-0489">Methyltransferase</keyword>
<dbReference type="Gene3D" id="3.40.50.150">
    <property type="entry name" value="Vaccinia Virus protein VP39"/>
    <property type="match status" value="1"/>
</dbReference>
<dbReference type="Gene3D" id="2.20.25.110">
    <property type="entry name" value="S-adenosyl-L-methionine-dependent methyltransferases"/>
    <property type="match status" value="1"/>
</dbReference>
<organism evidence="2 3">
    <name type="scientific">Limnoglobus roseus</name>
    <dbReference type="NCBI Taxonomy" id="2598579"/>
    <lineage>
        <taxon>Bacteria</taxon>
        <taxon>Pseudomonadati</taxon>
        <taxon>Planctomycetota</taxon>
        <taxon>Planctomycetia</taxon>
        <taxon>Gemmatales</taxon>
        <taxon>Gemmataceae</taxon>
        <taxon>Limnoglobus</taxon>
    </lineage>
</organism>
<dbReference type="OrthoDB" id="9811589at2"/>
<dbReference type="PANTHER" id="PTHR43591">
    <property type="entry name" value="METHYLTRANSFERASE"/>
    <property type="match status" value="1"/>
</dbReference>
<dbReference type="SUPFAM" id="SSF53335">
    <property type="entry name" value="S-adenosyl-L-methionine-dependent methyltransferases"/>
    <property type="match status" value="1"/>
</dbReference>
<protein>
    <submittedName>
        <fullName evidence="2">23S rRNA (Uracil(1939)-C(5))-methyltransferase RlmD</fullName>
        <ecNumber evidence="2">2.1.1.190</ecNumber>
    </submittedName>
</protein>